<dbReference type="OrthoDB" id="120967at2759"/>
<dbReference type="PROSITE" id="PS50195">
    <property type="entry name" value="PX"/>
    <property type="match status" value="1"/>
</dbReference>
<dbReference type="STRING" id="1071381.G8BXB9"/>
<dbReference type="GO" id="GO:0034727">
    <property type="term" value="P:piecemeal microautophagy of the nucleus"/>
    <property type="evidence" value="ECO:0007669"/>
    <property type="project" value="EnsemblFungi"/>
</dbReference>
<dbReference type="SUPFAM" id="SSF64268">
    <property type="entry name" value="PX domain"/>
    <property type="match status" value="1"/>
</dbReference>
<feature type="domain" description="PX" evidence="4">
    <location>
        <begin position="767"/>
        <end position="892"/>
    </location>
</feature>
<keyword evidence="3" id="KW-0812">Transmembrane</keyword>
<dbReference type="GO" id="GO:0032266">
    <property type="term" value="F:phosphatidylinositol-3-phosphate binding"/>
    <property type="evidence" value="ECO:0007669"/>
    <property type="project" value="EnsemblFungi"/>
</dbReference>
<organism evidence="6 7">
    <name type="scientific">Tetrapisispora phaffii (strain ATCC 24235 / CBS 4417 / NBRC 1672 / NRRL Y-8282 / UCD 70-5)</name>
    <name type="common">Yeast</name>
    <name type="synonym">Fabospora phaffii</name>
    <dbReference type="NCBI Taxonomy" id="1071381"/>
    <lineage>
        <taxon>Eukaryota</taxon>
        <taxon>Fungi</taxon>
        <taxon>Dikarya</taxon>
        <taxon>Ascomycota</taxon>
        <taxon>Saccharomycotina</taxon>
        <taxon>Saccharomycetes</taxon>
        <taxon>Saccharomycetales</taxon>
        <taxon>Saccharomycetaceae</taxon>
        <taxon>Tetrapisispora</taxon>
    </lineage>
</organism>
<sequence length="1151" mass="133571">MLVFDDARLKDSIIFVIFLSGFHISISYLLPFKVQIFASVIFIIGIYLVLFKPDGEKKKVYPLKLKLRLHDVLIKEYGSKLKGQQLEPRERFIQEGIPFDISDELHNIINLIIESFVLTWFQRLNEDVEHTFVLAVKDLLINIIIKLQRGLVNTDVTEVLLLKVIPLVTDYLNNYSDATQSVLLTSKRADISLNVAVEFNKRNKVHHALSLRATKHDQEIESYIKKRLEVILPQLLDEKEMNSPFVPVLLRDLITASICVPIIAKFSSADQWNLRIIDISQRILEERYKIYAVREILLKEITEQDKLKLGFDADTAIQDVPNFNFLNDPSSNVFEFYLKSLSLLDNVITIRFKLFQLIKLISKFEYEPELKRSKAVAYSRIVLSLNLIENKLNYLQQNELADISYSKLTRYISKNLSKSVSMFNRYCHAIRIEDVVNDKSNFNIFKEFLRDNYNESGYVLVEYCEIIDKIKNPLEHFNSNEFSVVFTKLNIAELLQIIATFFKGKRLEMMRTLDAGLVENIILFSTCGEVTQESCILCRKSLLILQDEAEKVLAQKYFEIFKNTDMFLIMISLPSFTYTSVYYNHFEETTPEKEHLTRKNDRTVLYNSKINQKLERVINDDSNNELHRKSYDPSNIMATSREENDVELYKDFLQQDEPHKINKRLISERILSTVQNISFGIDNNRLGNSVKEIKNKLAALTISIDGIEKEIHLLDHLILKANLTDNRKQLKLLQRSRSSLIKELHEAETSKQQYLLEENFHRLYLRTNIAINSYYIDDLTEKNKAVTYYLIHVKYNMNESIRTWEIPRRFNEFVMLNSYLKNQHQTSMRNIVKSGIFPSKITLSLKYQVSKTLLIEERIVRLENYLSQLLSIPEICDDDIFRTFLTTATPFSLDEVSYVSTITSVDDISKTDNPHGTNSIDGNKIHLAYSSENELDPDTLLNDSYEEAGDNMLANNGSSRGSKGSYQKLKQDINSMNAADFQKSDLQGSKKSFIKPICDLFIAIYKYDSKGTTWIRGRAILTILKQLLGSTIDKYLKVHIKKLESEQTIYHVLHMFKESIWGEEGVLKRKQTADYGIARDSIERERAKNDSLIQLQKLMIELSGKVVGLNNSKIAAIRIHGMLQNRYLNTSLLLEIFDFFIDETILKNKGT</sequence>
<dbReference type="Pfam" id="PF08628">
    <property type="entry name" value="Nexin_C"/>
    <property type="match status" value="1"/>
</dbReference>
<evidence type="ECO:0000259" key="5">
    <source>
        <dbReference type="PROSITE" id="PS51207"/>
    </source>
</evidence>
<dbReference type="InterPro" id="IPR036871">
    <property type="entry name" value="PX_dom_sf"/>
</dbReference>
<evidence type="ECO:0000256" key="3">
    <source>
        <dbReference type="SAM" id="Phobius"/>
    </source>
</evidence>
<dbReference type="eggNOG" id="KOG2101">
    <property type="taxonomic scope" value="Eukaryota"/>
</dbReference>
<dbReference type="SMART" id="SM00312">
    <property type="entry name" value="PX"/>
    <property type="match status" value="1"/>
</dbReference>
<feature type="transmembrane region" description="Helical" evidence="3">
    <location>
        <begin position="36"/>
        <end position="51"/>
    </location>
</feature>
<dbReference type="InterPro" id="IPR013937">
    <property type="entry name" value="Sorting_nexin_C"/>
</dbReference>
<proteinExistence type="inferred from homology"/>
<feature type="coiled-coil region" evidence="2">
    <location>
        <begin position="690"/>
        <end position="750"/>
    </location>
</feature>
<dbReference type="InterPro" id="IPR003114">
    <property type="entry name" value="Phox_assoc"/>
</dbReference>
<reference evidence="6 7" key="1">
    <citation type="journal article" date="2011" name="Proc. Natl. Acad. Sci. U.S.A.">
        <title>Evolutionary erosion of yeast sex chromosomes by mating-type switching accidents.</title>
        <authorList>
            <person name="Gordon J.L."/>
            <person name="Armisen D."/>
            <person name="Proux-Wera E."/>
            <person name="Oheigeartaigh S.S."/>
            <person name="Byrne K.P."/>
            <person name="Wolfe K.H."/>
        </authorList>
    </citation>
    <scope>NUCLEOTIDE SEQUENCE [LARGE SCALE GENOMIC DNA]</scope>
    <source>
        <strain evidence="7">ATCC 24235 / CBS 4417 / NBRC 1672 / NRRL Y-8282 / UCD 70-5</strain>
    </source>
</reference>
<protein>
    <recommendedName>
        <fullName evidence="8">PXA domain-containing protein</fullName>
    </recommendedName>
</protein>
<dbReference type="Pfam" id="PF00787">
    <property type="entry name" value="PX"/>
    <property type="match status" value="1"/>
</dbReference>
<evidence type="ECO:0000259" key="4">
    <source>
        <dbReference type="PROSITE" id="PS50195"/>
    </source>
</evidence>
<evidence type="ECO:0000313" key="6">
    <source>
        <dbReference type="EMBL" id="CCE64547.1"/>
    </source>
</evidence>
<feature type="domain" description="PXA" evidence="5">
    <location>
        <begin position="98"/>
        <end position="283"/>
    </location>
</feature>
<name>G8BXB9_TETPH</name>
<feature type="transmembrane region" description="Helical" evidence="3">
    <location>
        <begin position="12"/>
        <end position="30"/>
    </location>
</feature>
<keyword evidence="3" id="KW-1133">Transmembrane helix</keyword>
<dbReference type="PROSITE" id="PS51207">
    <property type="entry name" value="PXA"/>
    <property type="match status" value="1"/>
</dbReference>
<keyword evidence="7" id="KW-1185">Reference proteome</keyword>
<dbReference type="PANTHER" id="PTHR22775">
    <property type="entry name" value="SORTING NEXIN"/>
    <property type="match status" value="1"/>
</dbReference>
<dbReference type="EMBL" id="HE612864">
    <property type="protein sequence ID" value="CCE64547.1"/>
    <property type="molecule type" value="Genomic_DNA"/>
</dbReference>
<keyword evidence="2" id="KW-0175">Coiled coil</keyword>
<dbReference type="KEGG" id="tpf:TPHA_0I00400"/>
<dbReference type="OMA" id="AMYVVEV"/>
<gene>
    <name evidence="6" type="primary">TPHA0I00400</name>
    <name evidence="6" type="ordered locus">TPHA_0I00400</name>
</gene>
<dbReference type="GO" id="GO:0000001">
    <property type="term" value="P:mitochondrion inheritance"/>
    <property type="evidence" value="ECO:0007669"/>
    <property type="project" value="EnsemblFungi"/>
</dbReference>
<evidence type="ECO:0000256" key="2">
    <source>
        <dbReference type="SAM" id="Coils"/>
    </source>
</evidence>
<dbReference type="PANTHER" id="PTHR22775:SF3">
    <property type="entry name" value="SORTING NEXIN-13"/>
    <property type="match status" value="1"/>
</dbReference>
<dbReference type="SMART" id="SM00313">
    <property type="entry name" value="PXA"/>
    <property type="match status" value="1"/>
</dbReference>
<dbReference type="HOGENOM" id="CLU_002131_1_0_1"/>
<dbReference type="GO" id="GO:1990854">
    <property type="term" value="P:vacuole-ER tethering"/>
    <property type="evidence" value="ECO:0007669"/>
    <property type="project" value="EnsemblFungi"/>
</dbReference>
<dbReference type="Gene3D" id="3.30.1520.10">
    <property type="entry name" value="Phox-like domain"/>
    <property type="match status" value="1"/>
</dbReference>
<accession>G8BXB9</accession>
<comment type="similarity">
    <text evidence="1">Belongs to the sorting nexin family.</text>
</comment>
<keyword evidence="3" id="KW-0472">Membrane</keyword>
<dbReference type="AlphaFoldDB" id="G8BXB9"/>
<dbReference type="RefSeq" id="XP_003686981.1">
    <property type="nucleotide sequence ID" value="XM_003686933.1"/>
</dbReference>
<dbReference type="Proteomes" id="UP000005666">
    <property type="component" value="Chromosome 9"/>
</dbReference>
<evidence type="ECO:0000256" key="1">
    <source>
        <dbReference type="ARBA" id="ARBA00010883"/>
    </source>
</evidence>
<dbReference type="GO" id="GO:0071561">
    <property type="term" value="C:nucleus-vacuole junction"/>
    <property type="evidence" value="ECO:0007669"/>
    <property type="project" value="EnsemblFungi"/>
</dbReference>
<evidence type="ECO:0000313" key="7">
    <source>
        <dbReference type="Proteomes" id="UP000005666"/>
    </source>
</evidence>
<dbReference type="GeneID" id="11534500"/>
<dbReference type="Pfam" id="PF02194">
    <property type="entry name" value="PXA"/>
    <property type="match status" value="1"/>
</dbReference>
<evidence type="ECO:0008006" key="8">
    <source>
        <dbReference type="Google" id="ProtNLM"/>
    </source>
</evidence>
<dbReference type="InterPro" id="IPR001683">
    <property type="entry name" value="PX_dom"/>
</dbReference>